<keyword evidence="3 5" id="KW-0732">Signal</keyword>
<evidence type="ECO:0000313" key="8">
    <source>
        <dbReference type="Proteomes" id="UP001591681"/>
    </source>
</evidence>
<keyword evidence="2" id="KW-0964">Secreted</keyword>
<feature type="signal peptide" evidence="5">
    <location>
        <begin position="1"/>
        <end position="20"/>
    </location>
</feature>
<evidence type="ECO:0000256" key="2">
    <source>
        <dbReference type="ARBA" id="ARBA00022525"/>
    </source>
</evidence>
<dbReference type="GO" id="GO:0005576">
    <property type="term" value="C:extracellular region"/>
    <property type="evidence" value="ECO:0007669"/>
    <property type="project" value="UniProtKB-SubCell"/>
</dbReference>
<evidence type="ECO:0000256" key="3">
    <source>
        <dbReference type="ARBA" id="ARBA00022729"/>
    </source>
</evidence>
<protein>
    <recommendedName>
        <fullName evidence="6">IGFBP N-terminal domain-containing protein</fullName>
    </recommendedName>
</protein>
<dbReference type="AlphaFoldDB" id="A0ABD1INW8"/>
<dbReference type="Pfam" id="PF00219">
    <property type="entry name" value="IGFBP"/>
    <property type="match status" value="1"/>
</dbReference>
<organism evidence="7 8">
    <name type="scientific">Coilia grayii</name>
    <name type="common">Gray's grenadier anchovy</name>
    <dbReference type="NCBI Taxonomy" id="363190"/>
    <lineage>
        <taxon>Eukaryota</taxon>
        <taxon>Metazoa</taxon>
        <taxon>Chordata</taxon>
        <taxon>Craniata</taxon>
        <taxon>Vertebrata</taxon>
        <taxon>Euteleostomi</taxon>
        <taxon>Actinopterygii</taxon>
        <taxon>Neopterygii</taxon>
        <taxon>Teleostei</taxon>
        <taxon>Clupei</taxon>
        <taxon>Clupeiformes</taxon>
        <taxon>Clupeoidei</taxon>
        <taxon>Engraulidae</taxon>
        <taxon>Coilinae</taxon>
        <taxon>Coilia</taxon>
    </lineage>
</organism>
<dbReference type="PROSITE" id="PS51323">
    <property type="entry name" value="IGFBP_N_2"/>
    <property type="match status" value="1"/>
</dbReference>
<dbReference type="PANTHER" id="PTHR14186">
    <property type="entry name" value="INSULIN-LIKE GROWTH FACTOR BINDING PROTEIN-RELATED"/>
    <property type="match status" value="1"/>
</dbReference>
<dbReference type="InterPro" id="IPR000867">
    <property type="entry name" value="IGFBP-like"/>
</dbReference>
<dbReference type="Gene3D" id="4.10.40.20">
    <property type="match status" value="1"/>
</dbReference>
<keyword evidence="4" id="KW-1015">Disulfide bond</keyword>
<evidence type="ECO:0000256" key="5">
    <source>
        <dbReference type="SAM" id="SignalP"/>
    </source>
</evidence>
<evidence type="ECO:0000313" key="7">
    <source>
        <dbReference type="EMBL" id="KAL2076497.1"/>
    </source>
</evidence>
<dbReference type="EMBL" id="JBHFQA010000319">
    <property type="protein sequence ID" value="KAL2076497.1"/>
    <property type="molecule type" value="Genomic_DNA"/>
</dbReference>
<evidence type="ECO:0000259" key="6">
    <source>
        <dbReference type="PROSITE" id="PS51323"/>
    </source>
</evidence>
<gene>
    <name evidence="7" type="ORF">ACEWY4_027906</name>
</gene>
<comment type="caution">
    <text evidence="7">The sequence shown here is derived from an EMBL/GenBank/DDBJ whole genome shotgun (WGS) entry which is preliminary data.</text>
</comment>
<evidence type="ECO:0000256" key="4">
    <source>
        <dbReference type="ARBA" id="ARBA00023157"/>
    </source>
</evidence>
<dbReference type="Proteomes" id="UP001591681">
    <property type="component" value="Unassembled WGS sequence"/>
</dbReference>
<keyword evidence="8" id="KW-1185">Reference proteome</keyword>
<dbReference type="SMART" id="SM00121">
    <property type="entry name" value="IB"/>
    <property type="match status" value="1"/>
</dbReference>
<evidence type="ECO:0000256" key="1">
    <source>
        <dbReference type="ARBA" id="ARBA00004613"/>
    </source>
</evidence>
<name>A0ABD1INW8_9TELE</name>
<dbReference type="InterPro" id="IPR009030">
    <property type="entry name" value="Growth_fac_rcpt_cys_sf"/>
</dbReference>
<feature type="domain" description="IGFBP N-terminal" evidence="6">
    <location>
        <begin position="19"/>
        <end position="104"/>
    </location>
</feature>
<feature type="chain" id="PRO_5044778576" description="IGFBP N-terminal domain-containing protein" evidence="5">
    <location>
        <begin position="21"/>
        <end position="107"/>
    </location>
</feature>
<sequence length="107" mass="11640">MYPKCFFLLNVSLLVRVLVAYECTPCDHRTCPLKAPHVCENGRSVARDPCGCCDQCTRLEWELCGGQNWAMGYCALGLTCVSVNQTGLVNTHNPEAEVGVCKGAMAP</sequence>
<reference evidence="7 8" key="1">
    <citation type="submission" date="2024-09" db="EMBL/GenBank/DDBJ databases">
        <title>A chromosome-level genome assembly of Gray's grenadier anchovy, Coilia grayii.</title>
        <authorList>
            <person name="Fu Z."/>
        </authorList>
    </citation>
    <scope>NUCLEOTIDE SEQUENCE [LARGE SCALE GENOMIC DNA]</scope>
    <source>
        <strain evidence="7">G4</strain>
        <tissue evidence="7">Muscle</tissue>
    </source>
</reference>
<dbReference type="PANTHER" id="PTHR14186:SF20">
    <property type="entry name" value="CYSTEINE-RICH MOTOR NEURON 1 PROTEIN-LIKE"/>
    <property type="match status" value="1"/>
</dbReference>
<dbReference type="SUPFAM" id="SSF57184">
    <property type="entry name" value="Growth factor receptor domain"/>
    <property type="match status" value="1"/>
</dbReference>
<accession>A0ABD1INW8</accession>
<proteinExistence type="predicted"/>
<dbReference type="InterPro" id="IPR011390">
    <property type="entry name" value="IGFBP_rP_mac25"/>
</dbReference>
<comment type="subcellular location">
    <subcellularLocation>
        <location evidence="1">Secreted</location>
    </subcellularLocation>
</comment>